<dbReference type="SUPFAM" id="SSF82185">
    <property type="entry name" value="Histone H3 K4-specific methyltransferase SET7/9 N-terminal domain"/>
    <property type="match status" value="3"/>
</dbReference>
<dbReference type="OrthoDB" id="270720at2759"/>
<dbReference type="Pfam" id="PF00630">
    <property type="entry name" value="Filamin"/>
    <property type="match status" value="2"/>
</dbReference>
<comment type="caution">
    <text evidence="4">The sequence shown here is derived from an EMBL/GenBank/DDBJ whole genome shotgun (WGS) entry which is preliminary data.</text>
</comment>
<dbReference type="Gene3D" id="2.20.110.10">
    <property type="entry name" value="Histone H3 K4-specific methyltransferase SET7/9 N-terminal domain"/>
    <property type="match status" value="4"/>
</dbReference>
<feature type="region of interest" description="Disordered" evidence="3">
    <location>
        <begin position="870"/>
        <end position="895"/>
    </location>
</feature>
<reference evidence="4" key="1">
    <citation type="submission" date="2020-10" db="EMBL/GenBank/DDBJ databases">
        <title>Unveiling of a novel bifunctional photoreceptor, Dualchrome1, isolated from a cosmopolitan green alga.</title>
        <authorList>
            <person name="Suzuki S."/>
            <person name="Kawachi M."/>
        </authorList>
    </citation>
    <scope>NUCLEOTIDE SEQUENCE</scope>
    <source>
        <strain evidence="4">NIES 2893</strain>
    </source>
</reference>
<evidence type="ECO:0000256" key="2">
    <source>
        <dbReference type="PROSITE-ProRule" id="PRU00087"/>
    </source>
</evidence>
<dbReference type="SMART" id="SM00557">
    <property type="entry name" value="IG_FLMN"/>
    <property type="match status" value="2"/>
</dbReference>
<dbReference type="Proteomes" id="UP000660262">
    <property type="component" value="Unassembled WGS sequence"/>
</dbReference>
<dbReference type="GO" id="GO:0016020">
    <property type="term" value="C:membrane"/>
    <property type="evidence" value="ECO:0007669"/>
    <property type="project" value="UniProtKB-ARBA"/>
</dbReference>
<feature type="repeat" description="Filamin" evidence="2">
    <location>
        <begin position="621"/>
        <end position="729"/>
    </location>
</feature>
<dbReference type="Gene3D" id="2.60.40.10">
    <property type="entry name" value="Immunoglobulins"/>
    <property type="match status" value="2"/>
</dbReference>
<feature type="region of interest" description="Disordered" evidence="3">
    <location>
        <begin position="1"/>
        <end position="31"/>
    </location>
</feature>
<gene>
    <name evidence="4" type="ORF">PPROV_000669800</name>
</gene>
<feature type="compositionally biased region" description="Low complexity" evidence="3">
    <location>
        <begin position="10"/>
        <end position="25"/>
    </location>
</feature>
<name>A0A830HKP7_9CHLO</name>
<feature type="repeat" description="Filamin" evidence="2">
    <location>
        <begin position="476"/>
        <end position="579"/>
    </location>
</feature>
<proteinExistence type="predicted"/>
<evidence type="ECO:0000313" key="5">
    <source>
        <dbReference type="Proteomes" id="UP000660262"/>
    </source>
</evidence>
<organism evidence="4 5">
    <name type="scientific">Pycnococcus provasolii</name>
    <dbReference type="NCBI Taxonomy" id="41880"/>
    <lineage>
        <taxon>Eukaryota</taxon>
        <taxon>Viridiplantae</taxon>
        <taxon>Chlorophyta</taxon>
        <taxon>Pseudoscourfieldiophyceae</taxon>
        <taxon>Pseudoscourfieldiales</taxon>
        <taxon>Pycnococcaceae</taxon>
        <taxon>Pycnococcus</taxon>
    </lineage>
</organism>
<dbReference type="InterPro" id="IPR003409">
    <property type="entry name" value="MORN"/>
</dbReference>
<dbReference type="InterPro" id="IPR001298">
    <property type="entry name" value="Filamin/ABP280_rpt"/>
</dbReference>
<evidence type="ECO:0000256" key="3">
    <source>
        <dbReference type="SAM" id="MobiDB-lite"/>
    </source>
</evidence>
<dbReference type="SMART" id="SM00698">
    <property type="entry name" value="MORN"/>
    <property type="match status" value="12"/>
</dbReference>
<dbReference type="PANTHER" id="PTHR23084">
    <property type="entry name" value="PHOSPHATIDYLINOSITOL-4-PHOSPHATE 5-KINASE RELATED"/>
    <property type="match status" value="1"/>
</dbReference>
<dbReference type="Pfam" id="PF02493">
    <property type="entry name" value="MORN"/>
    <property type="match status" value="12"/>
</dbReference>
<dbReference type="InterPro" id="IPR017868">
    <property type="entry name" value="Filamin/ABP280_repeat-like"/>
</dbReference>
<dbReference type="InterPro" id="IPR014756">
    <property type="entry name" value="Ig_E-set"/>
</dbReference>
<sequence>MVQLEELVVPAAASSAAASSPASASENHEEEILASMRSELAAMKSEIKARTDGSYYFPDGEGVDAFLERDDDGGGGDGRSGEEEDLTDADIESAVKYRAEADDLDLDESSAPYHTHDGRFALPVFHTRLTFTNGDTYEGEVVAGNRRHGKGVHRCSTGDFYDGEWKNNKRHGRGTMAYVRGLRYEGEWRDDKTHGEGMCVYENGDRYIGDWQHDKRWGWGLYELASGDVYEGEWFDDMMEGRGEYNFEPKNGGGKFSGEYGNGQRVKGRYVNGDGTVEYVGEWKNGGRHGYGTYFHAGLFKYKGTWKDDGRSGHGECVYADGSCHVGSWKDDKRHGRGRFVGVPTSLTSDDAMSRVANASNDDRPSNVTEVYDGDWVDDKRHGMGVAVYEDGTQYKGSFEKDVRAGRGKCVFGTTGEKYDGEFLNDVRHGRGICLYRDGGIYRGEWQNNQRHGYGVMRYADGTKFRGSWEDDGWVQSTAEPSRCHVFGPGISRAIAGDEAVFGIEARDEDGNARLSGGDAFHLRLVPAAGGADCIGSLADNEDGTYVARYTAEKAGRYLLHVTLGDGEEVCDSPYPVLVLPTWPMPRSFTLAGEGCRRGVRHETCTFVVECRDRFGNHLDASCSDPNKVPAAAAKSSRGSAAAARRANEALAIARTSSTPQQQYVELDARLELAGGSGSDVHLTCGVEDLLDGTYLCTYTPPAAGFYRLVVRELRSGALVGESPYSVAVREAPMLTSAVDAAMEQSAPPVDLVRQWGAVAYSEFIALNHSENRERAMKEASKAKVSPVSATPKGGVDALTGALANLPPADEGWDSDVSEEETDTDKYIREHPDVAVVDNLEDIWRVGRLQREKKSKERAAKEKRLGELRDRLERENEYNGTGDDNHVVPPIAQLD</sequence>
<accession>A0A830HKP7</accession>
<keyword evidence="1" id="KW-0677">Repeat</keyword>
<dbReference type="SUPFAM" id="SSF81296">
    <property type="entry name" value="E set domains"/>
    <property type="match status" value="2"/>
</dbReference>
<protein>
    <submittedName>
        <fullName evidence="4">Uncharacterized protein</fullName>
    </submittedName>
</protein>
<dbReference type="InterPro" id="IPR013783">
    <property type="entry name" value="Ig-like_fold"/>
</dbReference>
<dbReference type="EMBL" id="BNJQ01000018">
    <property type="protein sequence ID" value="GHP07956.1"/>
    <property type="molecule type" value="Genomic_DNA"/>
</dbReference>
<dbReference type="PANTHER" id="PTHR23084:SF262">
    <property type="entry name" value="FYVE-TYPE DOMAIN-CONTAINING PROTEIN"/>
    <property type="match status" value="1"/>
</dbReference>
<feature type="region of interest" description="Disordered" evidence="3">
    <location>
        <begin position="66"/>
        <end position="88"/>
    </location>
</feature>
<keyword evidence="5" id="KW-1185">Reference proteome</keyword>
<dbReference type="PROSITE" id="PS50194">
    <property type="entry name" value="FILAMIN_REPEAT"/>
    <property type="match status" value="2"/>
</dbReference>
<dbReference type="AlphaFoldDB" id="A0A830HKP7"/>
<dbReference type="FunFam" id="2.20.110.10:FF:000002">
    <property type="entry name" value="Phosphatidylinositol 4-phosphate 5-kinase 8"/>
    <property type="match status" value="1"/>
</dbReference>
<evidence type="ECO:0000313" key="4">
    <source>
        <dbReference type="EMBL" id="GHP07956.1"/>
    </source>
</evidence>
<evidence type="ECO:0000256" key="1">
    <source>
        <dbReference type="ARBA" id="ARBA00022737"/>
    </source>
</evidence>